<feature type="region of interest" description="Disordered" evidence="6">
    <location>
        <begin position="432"/>
        <end position="455"/>
    </location>
</feature>
<keyword evidence="2" id="KW-1003">Cell membrane</keyword>
<dbReference type="CDD" id="cd06174">
    <property type="entry name" value="MFS"/>
    <property type="match status" value="1"/>
</dbReference>
<feature type="transmembrane region" description="Helical" evidence="7">
    <location>
        <begin position="118"/>
        <end position="138"/>
    </location>
</feature>
<protein>
    <submittedName>
        <fullName evidence="9">MFS transporter</fullName>
    </submittedName>
</protein>
<feature type="transmembrane region" description="Helical" evidence="7">
    <location>
        <begin position="371"/>
        <end position="391"/>
    </location>
</feature>
<organism evidence="9 10">
    <name type="scientific">Streptomyces venezuelae</name>
    <dbReference type="NCBI Taxonomy" id="54571"/>
    <lineage>
        <taxon>Bacteria</taxon>
        <taxon>Bacillati</taxon>
        <taxon>Actinomycetota</taxon>
        <taxon>Actinomycetes</taxon>
        <taxon>Kitasatosporales</taxon>
        <taxon>Streptomycetaceae</taxon>
        <taxon>Streptomyces</taxon>
    </lineage>
</organism>
<dbReference type="InterPro" id="IPR011701">
    <property type="entry name" value="MFS"/>
</dbReference>
<evidence type="ECO:0000259" key="8">
    <source>
        <dbReference type="PROSITE" id="PS50850"/>
    </source>
</evidence>
<dbReference type="SUPFAM" id="SSF103473">
    <property type="entry name" value="MFS general substrate transporter"/>
    <property type="match status" value="1"/>
</dbReference>
<feature type="transmembrane region" description="Helical" evidence="7">
    <location>
        <begin position="397"/>
        <end position="414"/>
    </location>
</feature>
<feature type="transmembrane region" description="Helical" evidence="7">
    <location>
        <begin position="237"/>
        <end position="258"/>
    </location>
</feature>
<feature type="transmembrane region" description="Helical" evidence="7">
    <location>
        <begin position="329"/>
        <end position="350"/>
    </location>
</feature>
<dbReference type="GO" id="GO:0005886">
    <property type="term" value="C:plasma membrane"/>
    <property type="evidence" value="ECO:0007669"/>
    <property type="project" value="UniProtKB-SubCell"/>
</dbReference>
<dbReference type="AlphaFoldDB" id="A0A5P2D7W6"/>
<feature type="transmembrane region" description="Helical" evidence="7">
    <location>
        <begin position="150"/>
        <end position="173"/>
    </location>
</feature>
<evidence type="ECO:0000256" key="6">
    <source>
        <dbReference type="SAM" id="MobiDB-lite"/>
    </source>
</evidence>
<evidence type="ECO:0000256" key="1">
    <source>
        <dbReference type="ARBA" id="ARBA00004651"/>
    </source>
</evidence>
<dbReference type="GO" id="GO:0022857">
    <property type="term" value="F:transmembrane transporter activity"/>
    <property type="evidence" value="ECO:0007669"/>
    <property type="project" value="InterPro"/>
</dbReference>
<dbReference type="InterPro" id="IPR036259">
    <property type="entry name" value="MFS_trans_sf"/>
</dbReference>
<evidence type="ECO:0000256" key="4">
    <source>
        <dbReference type="ARBA" id="ARBA00022989"/>
    </source>
</evidence>
<proteinExistence type="predicted"/>
<feature type="transmembrane region" description="Helical" evidence="7">
    <location>
        <begin position="270"/>
        <end position="290"/>
    </location>
</feature>
<reference evidence="9 10" key="1">
    <citation type="submission" date="2018-05" db="EMBL/GenBank/DDBJ databases">
        <title>Streptomyces venezuelae.</title>
        <authorList>
            <person name="Kim W."/>
            <person name="Lee N."/>
            <person name="Cho B.-K."/>
        </authorList>
    </citation>
    <scope>NUCLEOTIDE SEQUENCE [LARGE SCALE GENOMIC DNA]</scope>
    <source>
        <strain evidence="9 10">ATCC 21782</strain>
    </source>
</reference>
<dbReference type="RefSeq" id="WP_150208815.1">
    <property type="nucleotide sequence ID" value="NZ_CP029190.1"/>
</dbReference>
<comment type="subcellular location">
    <subcellularLocation>
        <location evidence="1">Cell membrane</location>
        <topology evidence="1">Multi-pass membrane protein</topology>
    </subcellularLocation>
</comment>
<keyword evidence="5 7" id="KW-0472">Membrane</keyword>
<accession>A0A5P2D7W6</accession>
<name>A0A5P2D7W6_STRVZ</name>
<dbReference type="Proteomes" id="UP000325211">
    <property type="component" value="Chromosome"/>
</dbReference>
<keyword evidence="4 7" id="KW-1133">Transmembrane helix</keyword>
<dbReference type="InterPro" id="IPR050189">
    <property type="entry name" value="MFS_Efflux_Transporters"/>
</dbReference>
<evidence type="ECO:0000256" key="5">
    <source>
        <dbReference type="ARBA" id="ARBA00023136"/>
    </source>
</evidence>
<evidence type="ECO:0000256" key="2">
    <source>
        <dbReference type="ARBA" id="ARBA00022475"/>
    </source>
</evidence>
<dbReference type="Pfam" id="PF07690">
    <property type="entry name" value="MFS_1"/>
    <property type="match status" value="1"/>
</dbReference>
<evidence type="ECO:0000313" key="9">
    <source>
        <dbReference type="EMBL" id="QES49229.1"/>
    </source>
</evidence>
<dbReference type="OrthoDB" id="4332123at2"/>
<gene>
    <name evidence="9" type="ORF">DEJ50_16880</name>
</gene>
<feature type="transmembrane region" description="Helical" evidence="7">
    <location>
        <begin position="25"/>
        <end position="50"/>
    </location>
</feature>
<dbReference type="EMBL" id="CP029190">
    <property type="protein sequence ID" value="QES49229.1"/>
    <property type="molecule type" value="Genomic_DNA"/>
</dbReference>
<sequence>MTAVAGGRPGAGAVVPEPPGGRQAVLIWSIGVAVYFVAVIFRTSLGVAGLDAADRFQVNSSALATFSLLQLLVYAGMQIPVGLMVDRLGTKKVLTLGAVLFTAGQVGFALSPSYGMALAARALLGCGDAMTFISVLRLGTRWFPARRGPLMAQLAGLVGMAGNLVSTLVLAPVLHDLGWVPAFAGSAVAGLVVLVPVVLFLKDQPESGGGEQGGQLGGVGFVRTQIAESWREPGTRLGLWVHFTTQFPAMVFLLLWGMPFLVEAQGLTRSTAGGLLTLVVASNMVFGLAYGQIVGRRQSSRIPLALGTVGATALLWAATLAYPGDRAPMWLLVSLCVVLGTCGPASMIGFDFARPANPPARQGTASGITNMGGFLASMTTLLVVGVLLDATGDDYRIAFSTVFVLQLLGVSRILRLRGAALRREAGRLAAAVPPQANQADRAGRPGAGVVPPPTG</sequence>
<feature type="domain" description="Major facilitator superfamily (MFS) profile" evidence="8">
    <location>
        <begin position="24"/>
        <end position="421"/>
    </location>
</feature>
<feature type="transmembrane region" description="Helical" evidence="7">
    <location>
        <begin position="62"/>
        <end position="81"/>
    </location>
</feature>
<dbReference type="InterPro" id="IPR020846">
    <property type="entry name" value="MFS_dom"/>
</dbReference>
<evidence type="ECO:0000313" key="10">
    <source>
        <dbReference type="Proteomes" id="UP000325211"/>
    </source>
</evidence>
<dbReference type="PANTHER" id="PTHR43124:SF3">
    <property type="entry name" value="CHLORAMPHENICOL EFFLUX PUMP RV0191"/>
    <property type="match status" value="1"/>
</dbReference>
<dbReference type="PROSITE" id="PS50850">
    <property type="entry name" value="MFS"/>
    <property type="match status" value="1"/>
</dbReference>
<evidence type="ECO:0000256" key="7">
    <source>
        <dbReference type="SAM" id="Phobius"/>
    </source>
</evidence>
<dbReference type="Gene3D" id="1.20.1250.20">
    <property type="entry name" value="MFS general substrate transporter like domains"/>
    <property type="match status" value="1"/>
</dbReference>
<evidence type="ECO:0000256" key="3">
    <source>
        <dbReference type="ARBA" id="ARBA00022692"/>
    </source>
</evidence>
<feature type="transmembrane region" description="Helical" evidence="7">
    <location>
        <begin position="179"/>
        <end position="201"/>
    </location>
</feature>
<keyword evidence="3 7" id="KW-0812">Transmembrane</keyword>
<feature type="transmembrane region" description="Helical" evidence="7">
    <location>
        <begin position="302"/>
        <end position="323"/>
    </location>
</feature>
<dbReference type="PANTHER" id="PTHR43124">
    <property type="entry name" value="PURINE EFFLUX PUMP PBUE"/>
    <property type="match status" value="1"/>
</dbReference>